<evidence type="ECO:0000313" key="4">
    <source>
        <dbReference type="Proteomes" id="UP000178485"/>
    </source>
</evidence>
<evidence type="ECO:0000256" key="1">
    <source>
        <dbReference type="SAM" id="Phobius"/>
    </source>
</evidence>
<keyword evidence="1" id="KW-0472">Membrane</keyword>
<feature type="transmembrane region" description="Helical" evidence="1">
    <location>
        <begin position="12"/>
        <end position="32"/>
    </location>
</feature>
<dbReference type="RefSeq" id="WP_071137818.1">
    <property type="nucleotide sequence ID" value="NZ_LT608328.1"/>
</dbReference>
<dbReference type="Gene3D" id="3.60.10.10">
    <property type="entry name" value="Endonuclease/exonuclease/phosphatase"/>
    <property type="match status" value="1"/>
</dbReference>
<keyword evidence="4" id="KW-1185">Reference proteome</keyword>
<dbReference type="STRING" id="1642646.ING2E5A_2748"/>
<evidence type="ECO:0000259" key="2">
    <source>
        <dbReference type="Pfam" id="PF03372"/>
    </source>
</evidence>
<dbReference type="KEGG" id="pmuc:ING2E5A_2748"/>
<feature type="transmembrane region" description="Helical" evidence="1">
    <location>
        <begin position="44"/>
        <end position="63"/>
    </location>
</feature>
<sequence length="371" mass="42092">MGKRVLLHLFDTLSGVITIIPALLAAGGAFAGHVHPAQHAGLQWMGLFLPLLLVINLVLMLYWMVRRKGWFLFPMLGILLNIPYLAGTIQWPVKEVEPPMNELNVATYNIQRGGRGGLQVTGPEIARFMEEKKVDILCFQEFPVANGAALKAITKIFRLFPYYKVTSSSPDGMHVALFSRYPILQSGEIRFPDENSTRALWADLDIDGQVVRVFNAHLQTTNLNQNRINPLDNMDATASRLIRLKDMMDENSVIRANQANLLRDQIDESPHPVIVCGDFNDTPASYAYKRIRGDRGDSFRSAGKGYGYTYRYLRKLFRIDYLLYSREGIRAVHYASPELEHSDHKPVIVKLDVIPVTRSRKNPAREEQNQK</sequence>
<dbReference type="AlphaFoldDB" id="A0A1G4GAG8"/>
<dbReference type="PANTHER" id="PTHR14859">
    <property type="entry name" value="CALCOFLUOR WHITE HYPERSENSITIVE PROTEIN PRECURSOR"/>
    <property type="match status" value="1"/>
</dbReference>
<dbReference type="SUPFAM" id="SSF56219">
    <property type="entry name" value="DNase I-like"/>
    <property type="match status" value="1"/>
</dbReference>
<dbReference type="Pfam" id="PF03372">
    <property type="entry name" value="Exo_endo_phos"/>
    <property type="match status" value="1"/>
</dbReference>
<keyword evidence="1" id="KW-0812">Transmembrane</keyword>
<feature type="transmembrane region" description="Helical" evidence="1">
    <location>
        <begin position="70"/>
        <end position="91"/>
    </location>
</feature>
<gene>
    <name evidence="3" type="ORF">ING2E5A_2748</name>
</gene>
<accession>A0A1G4GAG8</accession>
<reference evidence="3 4" key="1">
    <citation type="submission" date="2016-08" db="EMBL/GenBank/DDBJ databases">
        <authorList>
            <person name="Seilhamer J.J."/>
        </authorList>
    </citation>
    <scope>NUCLEOTIDE SEQUENCE [LARGE SCALE GENOMIC DNA]</scope>
    <source>
        <strain evidence="3">ING2-E5A</strain>
    </source>
</reference>
<dbReference type="Proteomes" id="UP000178485">
    <property type="component" value="Chromosome i"/>
</dbReference>
<dbReference type="PANTHER" id="PTHR14859:SF15">
    <property type="entry name" value="ENDONUCLEASE_EXONUCLEASE_PHOSPHATASE DOMAIN-CONTAINING PROTEIN"/>
    <property type="match status" value="1"/>
</dbReference>
<dbReference type="EMBL" id="LT608328">
    <property type="protein sequence ID" value="SCM59543.1"/>
    <property type="molecule type" value="Genomic_DNA"/>
</dbReference>
<dbReference type="GO" id="GO:0003824">
    <property type="term" value="F:catalytic activity"/>
    <property type="evidence" value="ECO:0007669"/>
    <property type="project" value="InterPro"/>
</dbReference>
<feature type="domain" description="Endonuclease/exonuclease/phosphatase" evidence="2">
    <location>
        <begin position="106"/>
        <end position="344"/>
    </location>
</feature>
<protein>
    <recommendedName>
        <fullName evidence="2">Endonuclease/exonuclease/phosphatase domain-containing protein</fullName>
    </recommendedName>
</protein>
<dbReference type="InterPro" id="IPR051916">
    <property type="entry name" value="GPI-anchor_lipid_remodeler"/>
</dbReference>
<dbReference type="InterPro" id="IPR036691">
    <property type="entry name" value="Endo/exonu/phosph_ase_sf"/>
</dbReference>
<dbReference type="GO" id="GO:0006506">
    <property type="term" value="P:GPI anchor biosynthetic process"/>
    <property type="evidence" value="ECO:0007669"/>
    <property type="project" value="TreeGrafter"/>
</dbReference>
<organism evidence="3 4">
    <name type="scientific">Petrimonas mucosa</name>
    <dbReference type="NCBI Taxonomy" id="1642646"/>
    <lineage>
        <taxon>Bacteria</taxon>
        <taxon>Pseudomonadati</taxon>
        <taxon>Bacteroidota</taxon>
        <taxon>Bacteroidia</taxon>
        <taxon>Bacteroidales</taxon>
        <taxon>Dysgonomonadaceae</taxon>
        <taxon>Petrimonas</taxon>
    </lineage>
</organism>
<keyword evidence="1" id="KW-1133">Transmembrane helix</keyword>
<proteinExistence type="predicted"/>
<dbReference type="CDD" id="cd09084">
    <property type="entry name" value="EEP-2"/>
    <property type="match status" value="1"/>
</dbReference>
<dbReference type="GO" id="GO:0016020">
    <property type="term" value="C:membrane"/>
    <property type="evidence" value="ECO:0007669"/>
    <property type="project" value="GOC"/>
</dbReference>
<dbReference type="InterPro" id="IPR005135">
    <property type="entry name" value="Endo/exonuclease/phosphatase"/>
</dbReference>
<evidence type="ECO:0000313" key="3">
    <source>
        <dbReference type="EMBL" id="SCM59543.1"/>
    </source>
</evidence>
<name>A0A1G4GAG8_9BACT</name>